<evidence type="ECO:0000256" key="6">
    <source>
        <dbReference type="ARBA" id="ARBA00023033"/>
    </source>
</evidence>
<dbReference type="PRINTS" id="PR00385">
    <property type="entry name" value="P450"/>
</dbReference>
<evidence type="ECO:0000256" key="1">
    <source>
        <dbReference type="ARBA" id="ARBA00010617"/>
    </source>
</evidence>
<dbReference type="EMBL" id="CP061282">
    <property type="protein sequence ID" value="QNS09288.1"/>
    <property type="molecule type" value="Genomic_DNA"/>
</dbReference>
<dbReference type="InterPro" id="IPR002397">
    <property type="entry name" value="Cyt_P450_B"/>
</dbReference>
<dbReference type="GO" id="GO:0005506">
    <property type="term" value="F:iron ion binding"/>
    <property type="evidence" value="ECO:0007669"/>
    <property type="project" value="InterPro"/>
</dbReference>
<dbReference type="PROSITE" id="PS00086">
    <property type="entry name" value="CYTOCHROME_P450"/>
    <property type="match status" value="1"/>
</dbReference>
<dbReference type="FunFam" id="1.10.630.10:FF:000018">
    <property type="entry name" value="Cytochrome P450 monooxygenase"/>
    <property type="match status" value="1"/>
</dbReference>
<evidence type="ECO:0000313" key="9">
    <source>
        <dbReference type="EMBL" id="QNS09288.1"/>
    </source>
</evidence>
<evidence type="ECO:0000256" key="8">
    <source>
        <dbReference type="SAM" id="MobiDB-lite"/>
    </source>
</evidence>
<proteinExistence type="inferred from homology"/>
<dbReference type="SUPFAM" id="SSF48264">
    <property type="entry name" value="Cytochrome P450"/>
    <property type="match status" value="1"/>
</dbReference>
<evidence type="ECO:0000256" key="4">
    <source>
        <dbReference type="ARBA" id="ARBA00023002"/>
    </source>
</evidence>
<dbReference type="CDD" id="cd11031">
    <property type="entry name" value="Cyp158A-like"/>
    <property type="match status" value="1"/>
</dbReference>
<dbReference type="KEGG" id="sxn:IAG42_36705"/>
<accession>A0A7H1BKN3</accession>
<dbReference type="Proteomes" id="UP000516428">
    <property type="component" value="Plasmid unnamed1"/>
</dbReference>
<evidence type="ECO:0000256" key="3">
    <source>
        <dbReference type="ARBA" id="ARBA00022723"/>
    </source>
</evidence>
<dbReference type="AlphaFoldDB" id="A0A7H1BKN3"/>
<evidence type="ECO:0000256" key="5">
    <source>
        <dbReference type="ARBA" id="ARBA00023004"/>
    </source>
</evidence>
<keyword evidence="4 7" id="KW-0560">Oxidoreductase</keyword>
<evidence type="ECO:0000313" key="10">
    <source>
        <dbReference type="Proteomes" id="UP000516428"/>
    </source>
</evidence>
<dbReference type="GO" id="GO:0016705">
    <property type="term" value="F:oxidoreductase activity, acting on paired donors, with incorporation or reduction of molecular oxygen"/>
    <property type="evidence" value="ECO:0007669"/>
    <property type="project" value="InterPro"/>
</dbReference>
<dbReference type="PANTHER" id="PTHR46696">
    <property type="entry name" value="P450, PUTATIVE (EUROFUNG)-RELATED"/>
    <property type="match status" value="1"/>
</dbReference>
<gene>
    <name evidence="9" type="ORF">IAG42_36705</name>
</gene>
<dbReference type="GO" id="GO:0004497">
    <property type="term" value="F:monooxygenase activity"/>
    <property type="evidence" value="ECO:0007669"/>
    <property type="project" value="UniProtKB-KW"/>
</dbReference>
<comment type="similarity">
    <text evidence="1 7">Belongs to the cytochrome P450 family.</text>
</comment>
<dbReference type="GO" id="GO:0020037">
    <property type="term" value="F:heme binding"/>
    <property type="evidence" value="ECO:0007669"/>
    <property type="project" value="InterPro"/>
</dbReference>
<keyword evidence="9" id="KW-0614">Plasmid</keyword>
<organism evidence="9 10">
    <name type="scientific">Streptomyces xanthii</name>
    <dbReference type="NCBI Taxonomy" id="2768069"/>
    <lineage>
        <taxon>Bacteria</taxon>
        <taxon>Bacillati</taxon>
        <taxon>Actinomycetota</taxon>
        <taxon>Actinomycetes</taxon>
        <taxon>Kitasatosporales</taxon>
        <taxon>Streptomycetaceae</taxon>
        <taxon>Streptomyces</taxon>
    </lineage>
</organism>
<dbReference type="Gene3D" id="1.10.630.10">
    <property type="entry name" value="Cytochrome P450"/>
    <property type="match status" value="1"/>
</dbReference>
<dbReference type="InterPro" id="IPR017972">
    <property type="entry name" value="Cyt_P450_CS"/>
</dbReference>
<dbReference type="InterPro" id="IPR001128">
    <property type="entry name" value="Cyt_P450"/>
</dbReference>
<dbReference type="RefSeq" id="WP_188341943.1">
    <property type="nucleotide sequence ID" value="NZ_CP061282.1"/>
</dbReference>
<evidence type="ECO:0000256" key="7">
    <source>
        <dbReference type="RuleBase" id="RU000461"/>
    </source>
</evidence>
<sequence length="399" mass="44546">MSATRRVHTYPFEGEVHGLELHPKFEELRESDPLARVRPPYGGEGWLVTRYDDVRTANSDPRFSRNQIGEDTPRTTPLARRGDTILSMDPPEHTRLRKLVSKAFTARRMGAMQGWLEELFAGLLDTAEHKGAPADVVRDLAEPFTIAVICRLLGVPYEDREKFQHWSEVIMSTTAYTKEEAVAADASIRAYLADLVAARRGGEYDDLLQVLVSARDEGDRLSEDELITFGVTLLVAGHETSAHQLANMIYVLLTHEDQLALLRERPELLQRAVEELLRFVPLGNGVGNARTALEDVELSGGTVRAGEGVMAAAVNANRDPRMFEDPDRLDITREKNPHLAFGHGAHYCLGAQLARMELRVAIGGMLERFPELRLAVPADEVEWKSGGLFRGPRRLPVAW</sequence>
<name>A0A7H1BKN3_9ACTN</name>
<dbReference type="PRINTS" id="PR00359">
    <property type="entry name" value="BP450"/>
</dbReference>
<keyword evidence="2 7" id="KW-0349">Heme</keyword>
<protein>
    <submittedName>
        <fullName evidence="9">Cytochrome P450</fullName>
    </submittedName>
</protein>
<reference evidence="9 10" key="1">
    <citation type="submission" date="2020-09" db="EMBL/GenBank/DDBJ databases">
        <title>A novel species.</title>
        <authorList>
            <person name="Gao J."/>
        </authorList>
    </citation>
    <scope>NUCLEOTIDE SEQUENCE [LARGE SCALE GENOMIC DNA]</scope>
    <source>
        <strain evidence="9 10">CRXT-Y-14</strain>
        <plasmid evidence="9 10">unnamed1</plasmid>
    </source>
</reference>
<evidence type="ECO:0000256" key="2">
    <source>
        <dbReference type="ARBA" id="ARBA00022617"/>
    </source>
</evidence>
<keyword evidence="3 7" id="KW-0479">Metal-binding</keyword>
<keyword evidence="10" id="KW-1185">Reference proteome</keyword>
<dbReference type="Pfam" id="PF00067">
    <property type="entry name" value="p450"/>
    <property type="match status" value="1"/>
</dbReference>
<dbReference type="InterPro" id="IPR036396">
    <property type="entry name" value="Cyt_P450_sf"/>
</dbReference>
<keyword evidence="5 7" id="KW-0408">Iron</keyword>
<feature type="region of interest" description="Disordered" evidence="8">
    <location>
        <begin position="58"/>
        <end position="87"/>
    </location>
</feature>
<dbReference type="PANTHER" id="PTHR46696:SF1">
    <property type="entry name" value="CYTOCHROME P450 YJIB-RELATED"/>
    <property type="match status" value="1"/>
</dbReference>
<feature type="compositionally biased region" description="Polar residues" evidence="8">
    <location>
        <begin position="58"/>
        <end position="69"/>
    </location>
</feature>
<geneLocation type="plasmid" evidence="9 10">
    <name>unnamed1</name>
</geneLocation>
<keyword evidence="6 7" id="KW-0503">Monooxygenase</keyword>